<organism evidence="2 3">
    <name type="scientific">Pseudocercospora eumusae</name>
    <dbReference type="NCBI Taxonomy" id="321146"/>
    <lineage>
        <taxon>Eukaryota</taxon>
        <taxon>Fungi</taxon>
        <taxon>Dikarya</taxon>
        <taxon>Ascomycota</taxon>
        <taxon>Pezizomycotina</taxon>
        <taxon>Dothideomycetes</taxon>
        <taxon>Dothideomycetidae</taxon>
        <taxon>Mycosphaerellales</taxon>
        <taxon>Mycosphaerellaceae</taxon>
        <taxon>Pseudocercospora</taxon>
    </lineage>
</organism>
<proteinExistence type="predicted"/>
<evidence type="ECO:0000313" key="3">
    <source>
        <dbReference type="Proteomes" id="UP000070133"/>
    </source>
</evidence>
<comment type="caution">
    <text evidence="2">The sequence shown here is derived from an EMBL/GenBank/DDBJ whole genome shotgun (WGS) entry which is preliminary data.</text>
</comment>
<name>A0A139H182_9PEZI</name>
<sequence length="276" mass="30401">MARASLSGIPSTVVHSHPNNSDASSVYLDGNTEPLRREWTPDVQQPQLPQRDFSPRPRRKSAVRGSLKLCDDSLGQQNPLQRSIGESQQPLELSNISLGRQITSHSSDTLPNTLHFGAELTRAPCDPIPQTGVLVPKQKRRSPGILHKLKRSFRCPLQHSSSSTEESTPPRLRVISNERCRPRSIGWPSRLDLASHPTESAYSSLPLQDIPRVSSDIASWLSGLPDFTSNDALGRQSGTMLKGATAASLPGIRSKQNEPVENVEHEEDGATDFFYF</sequence>
<dbReference type="AlphaFoldDB" id="A0A139H182"/>
<evidence type="ECO:0000256" key="1">
    <source>
        <dbReference type="SAM" id="MobiDB-lite"/>
    </source>
</evidence>
<accession>A0A139H182</accession>
<dbReference type="OrthoDB" id="10388443at2759"/>
<dbReference type="EMBL" id="LFZN01000182">
    <property type="protein sequence ID" value="KXS96230.1"/>
    <property type="molecule type" value="Genomic_DNA"/>
</dbReference>
<dbReference type="Proteomes" id="UP000070133">
    <property type="component" value="Unassembled WGS sequence"/>
</dbReference>
<protein>
    <submittedName>
        <fullName evidence="2">Uncharacterized protein</fullName>
    </submittedName>
</protein>
<gene>
    <name evidence="2" type="ORF">AC578_9646</name>
</gene>
<evidence type="ECO:0000313" key="2">
    <source>
        <dbReference type="EMBL" id="KXS96230.1"/>
    </source>
</evidence>
<feature type="region of interest" description="Disordered" evidence="1">
    <location>
        <begin position="245"/>
        <end position="265"/>
    </location>
</feature>
<reference evidence="2 3" key="1">
    <citation type="submission" date="2015-07" db="EMBL/GenBank/DDBJ databases">
        <title>Comparative genomics of the Sigatoka disease complex on banana suggests a link between parallel evolutionary changes in Pseudocercospora fijiensis and Pseudocercospora eumusae and increased virulence on the banana host.</title>
        <authorList>
            <person name="Chang T.-C."/>
            <person name="Salvucci A."/>
            <person name="Crous P.W."/>
            <person name="Stergiopoulos I."/>
        </authorList>
    </citation>
    <scope>NUCLEOTIDE SEQUENCE [LARGE SCALE GENOMIC DNA]</scope>
    <source>
        <strain evidence="2 3">CBS 114824</strain>
    </source>
</reference>
<keyword evidence="3" id="KW-1185">Reference proteome</keyword>
<feature type="region of interest" description="Disordered" evidence="1">
    <location>
        <begin position="1"/>
        <end position="65"/>
    </location>
</feature>
<feature type="compositionally biased region" description="Polar residues" evidence="1">
    <location>
        <begin position="8"/>
        <end position="24"/>
    </location>
</feature>